<feature type="compositionally biased region" description="Basic and acidic residues" evidence="1">
    <location>
        <begin position="155"/>
        <end position="166"/>
    </location>
</feature>
<organism evidence="2 3">
    <name type="scientific">Pholiota conissans</name>
    <dbReference type="NCBI Taxonomy" id="109636"/>
    <lineage>
        <taxon>Eukaryota</taxon>
        <taxon>Fungi</taxon>
        <taxon>Dikarya</taxon>
        <taxon>Basidiomycota</taxon>
        <taxon>Agaricomycotina</taxon>
        <taxon>Agaricomycetes</taxon>
        <taxon>Agaricomycetidae</taxon>
        <taxon>Agaricales</taxon>
        <taxon>Agaricineae</taxon>
        <taxon>Strophariaceae</taxon>
        <taxon>Pholiota</taxon>
    </lineage>
</organism>
<comment type="caution">
    <text evidence="2">The sequence shown here is derived from an EMBL/GenBank/DDBJ whole genome shotgun (WGS) entry which is preliminary data.</text>
</comment>
<accession>A0A9P5Z200</accession>
<dbReference type="EMBL" id="MU155230">
    <property type="protein sequence ID" value="KAF9478634.1"/>
    <property type="molecule type" value="Genomic_DNA"/>
</dbReference>
<dbReference type="Proteomes" id="UP000807469">
    <property type="component" value="Unassembled WGS sequence"/>
</dbReference>
<proteinExistence type="predicted"/>
<feature type="region of interest" description="Disordered" evidence="1">
    <location>
        <begin position="469"/>
        <end position="488"/>
    </location>
</feature>
<reference evidence="2" key="1">
    <citation type="submission" date="2020-11" db="EMBL/GenBank/DDBJ databases">
        <authorList>
            <consortium name="DOE Joint Genome Institute"/>
            <person name="Ahrendt S."/>
            <person name="Riley R."/>
            <person name="Andreopoulos W."/>
            <person name="Labutti K."/>
            <person name="Pangilinan J."/>
            <person name="Ruiz-Duenas F.J."/>
            <person name="Barrasa J.M."/>
            <person name="Sanchez-Garcia M."/>
            <person name="Camarero S."/>
            <person name="Miyauchi S."/>
            <person name="Serrano A."/>
            <person name="Linde D."/>
            <person name="Babiker R."/>
            <person name="Drula E."/>
            <person name="Ayuso-Fernandez I."/>
            <person name="Pacheco R."/>
            <person name="Padilla G."/>
            <person name="Ferreira P."/>
            <person name="Barriuso J."/>
            <person name="Kellner H."/>
            <person name="Castanera R."/>
            <person name="Alfaro M."/>
            <person name="Ramirez L."/>
            <person name="Pisabarro A.G."/>
            <person name="Kuo A."/>
            <person name="Tritt A."/>
            <person name="Lipzen A."/>
            <person name="He G."/>
            <person name="Yan M."/>
            <person name="Ng V."/>
            <person name="Cullen D."/>
            <person name="Martin F."/>
            <person name="Rosso M.-N."/>
            <person name="Henrissat B."/>
            <person name="Hibbett D."/>
            <person name="Martinez A.T."/>
            <person name="Grigoriev I.V."/>
        </authorList>
    </citation>
    <scope>NUCLEOTIDE SEQUENCE</scope>
    <source>
        <strain evidence="2">CIRM-BRFM 674</strain>
    </source>
</reference>
<dbReference type="AlphaFoldDB" id="A0A9P5Z200"/>
<feature type="region of interest" description="Disordered" evidence="1">
    <location>
        <begin position="507"/>
        <end position="568"/>
    </location>
</feature>
<sequence>MATRSVESFLYLDFPASTPFSRSSYISSGSHLVPSEKSLRPRDSSYLAPDMNNQQYAYTHDLPLLTRERPVSFCPNLTPGLQQHNVQHTPRRTRRFSECLDVPRHQDYACPLRTHELDASRTVNSDLSQSAIRRPPLNHRRSWRYGTDFGLNGRTGDRALERRDSSPDSLESAHGANYGASISEDGMSSLYECTASDFPKPPPMTSPVIRRMRSSPWFMDETGTGRHSLQGLSDQQLRMRATLDDSFNRAFGSRAGASSSQNELSSDSSLGNISAGFHRLEEPFMHRLPINSRSTPDRLDMAGRNRLQSGLSASASENPHSKISWSNVYQRPNKTLYHSPFTQQPNTTYKNLPAVDHHNAVERPIGRLPRIIRKVASMRSEVAQKVDPPASQALHGTLGRKSIPKARSYRSILQHAEADRARERANAGGEWHRPSSWVLKEPVPFISHSGLSNDQEQTISRRQHLSVPLSNTSHGATARERRNSSTNGGVLGAPFLHRPFGNHSFKKGQPSVKEQCEGPNSFMNITPDRDSKSGGKRERVKDFLSRASSSMFGWGKQRTKQNSASGKQ</sequence>
<keyword evidence="3" id="KW-1185">Reference proteome</keyword>
<gene>
    <name evidence="2" type="ORF">BDN70DRAFT_879767</name>
</gene>
<name>A0A9P5Z200_9AGAR</name>
<dbReference type="OrthoDB" id="2943593at2759"/>
<protein>
    <submittedName>
        <fullName evidence="2">Uncharacterized protein</fullName>
    </submittedName>
</protein>
<feature type="compositionally biased region" description="Basic and acidic residues" evidence="1">
    <location>
        <begin position="527"/>
        <end position="544"/>
    </location>
</feature>
<feature type="region of interest" description="Disordered" evidence="1">
    <location>
        <begin position="154"/>
        <end position="181"/>
    </location>
</feature>
<evidence type="ECO:0000256" key="1">
    <source>
        <dbReference type="SAM" id="MobiDB-lite"/>
    </source>
</evidence>
<evidence type="ECO:0000313" key="2">
    <source>
        <dbReference type="EMBL" id="KAF9478634.1"/>
    </source>
</evidence>
<evidence type="ECO:0000313" key="3">
    <source>
        <dbReference type="Proteomes" id="UP000807469"/>
    </source>
</evidence>